<dbReference type="CDD" id="cd23995">
    <property type="entry name" value="Seipin_BSCL2_like"/>
    <property type="match status" value="1"/>
</dbReference>
<comment type="subcellular location">
    <subcellularLocation>
        <location evidence="1">Endoplasmic reticulum membrane</location>
        <topology evidence="1">Multi-pass membrane protein</topology>
    </subcellularLocation>
</comment>
<keyword evidence="6 8" id="KW-0472">Membrane</keyword>
<feature type="compositionally biased region" description="Polar residues" evidence="7">
    <location>
        <begin position="12"/>
        <end position="27"/>
    </location>
</feature>
<evidence type="ECO:0000256" key="1">
    <source>
        <dbReference type="ARBA" id="ARBA00004477"/>
    </source>
</evidence>
<evidence type="ECO:0008006" key="11">
    <source>
        <dbReference type="Google" id="ProtNLM"/>
    </source>
</evidence>
<protein>
    <recommendedName>
        <fullName evidence="11">Seipin</fullName>
    </recommendedName>
</protein>
<feature type="transmembrane region" description="Helical" evidence="8">
    <location>
        <begin position="458"/>
        <end position="477"/>
    </location>
</feature>
<proteinExistence type="predicted"/>
<feature type="transmembrane region" description="Helical" evidence="8">
    <location>
        <begin position="151"/>
        <end position="178"/>
    </location>
</feature>
<keyword evidence="4 8" id="KW-1133">Transmembrane helix</keyword>
<dbReference type="PANTHER" id="PTHR21212">
    <property type="entry name" value="BERNARDINELLI-SEIP CONGENITAL LIPODYSTROPHY 2 HOMOLOG BSCL2 PROTEIN"/>
    <property type="match status" value="1"/>
</dbReference>
<evidence type="ECO:0000256" key="8">
    <source>
        <dbReference type="SAM" id="Phobius"/>
    </source>
</evidence>
<dbReference type="AlphaFoldDB" id="A0AA38FT44"/>
<comment type="caution">
    <text evidence="9">The sequence shown here is derived from an EMBL/GenBank/DDBJ whole genome shotgun (WGS) entry which is preliminary data.</text>
</comment>
<dbReference type="EMBL" id="JAHRHJ020000006">
    <property type="protein sequence ID" value="KAH9310337.1"/>
    <property type="molecule type" value="Genomic_DNA"/>
</dbReference>
<evidence type="ECO:0000313" key="10">
    <source>
        <dbReference type="Proteomes" id="UP000824469"/>
    </source>
</evidence>
<name>A0AA38FT44_TAXCH</name>
<evidence type="ECO:0000256" key="3">
    <source>
        <dbReference type="ARBA" id="ARBA00022824"/>
    </source>
</evidence>
<dbReference type="GO" id="GO:0005789">
    <property type="term" value="C:endoplasmic reticulum membrane"/>
    <property type="evidence" value="ECO:0007669"/>
    <property type="project" value="UniProtKB-SubCell"/>
</dbReference>
<evidence type="ECO:0000313" key="9">
    <source>
        <dbReference type="EMBL" id="KAH9310337.1"/>
    </source>
</evidence>
<evidence type="ECO:0000256" key="5">
    <source>
        <dbReference type="ARBA" id="ARBA00023098"/>
    </source>
</evidence>
<keyword evidence="5" id="KW-0443">Lipid metabolism</keyword>
<feature type="region of interest" description="Disordered" evidence="7">
    <location>
        <begin position="12"/>
        <end position="40"/>
    </location>
</feature>
<feature type="region of interest" description="Disordered" evidence="7">
    <location>
        <begin position="540"/>
        <end position="559"/>
    </location>
</feature>
<keyword evidence="10" id="KW-1185">Reference proteome</keyword>
<dbReference type="PANTHER" id="PTHR21212:SF5">
    <property type="entry name" value="SEIPIN-1"/>
    <property type="match status" value="1"/>
</dbReference>
<evidence type="ECO:0000256" key="4">
    <source>
        <dbReference type="ARBA" id="ARBA00022989"/>
    </source>
</evidence>
<evidence type="ECO:0000256" key="6">
    <source>
        <dbReference type="ARBA" id="ARBA00023136"/>
    </source>
</evidence>
<reference evidence="9 10" key="1">
    <citation type="journal article" date="2021" name="Nat. Plants">
        <title>The Taxus genome provides insights into paclitaxel biosynthesis.</title>
        <authorList>
            <person name="Xiong X."/>
            <person name="Gou J."/>
            <person name="Liao Q."/>
            <person name="Li Y."/>
            <person name="Zhou Q."/>
            <person name="Bi G."/>
            <person name="Li C."/>
            <person name="Du R."/>
            <person name="Wang X."/>
            <person name="Sun T."/>
            <person name="Guo L."/>
            <person name="Liang H."/>
            <person name="Lu P."/>
            <person name="Wu Y."/>
            <person name="Zhang Z."/>
            <person name="Ro D.K."/>
            <person name="Shang Y."/>
            <person name="Huang S."/>
            <person name="Yan J."/>
        </authorList>
    </citation>
    <scope>NUCLEOTIDE SEQUENCE [LARGE SCALE GENOMIC DNA]</scope>
    <source>
        <strain evidence="9">Ta-2019</strain>
    </source>
</reference>
<feature type="compositionally biased region" description="Polar residues" evidence="7">
    <location>
        <begin position="540"/>
        <end position="550"/>
    </location>
</feature>
<sequence length="589" mass="65985">MLRKMRPEIIASSSGMTEEESCSSSRTPVHEHRRRGSEREFSYTEETEIYIIPKQEKQHQEENRLIFKSTAWIIQLIAFQLNIIIEISGIISRIFNSCWSVVAEPVHRTVQAKQRATEAVSQNIAMISQVPPKVTEGGGIVLRKLGYGCLAATYVCSMLIVIMLFSLFIGLTFVTVWVEEPVIIRKPLYFDYTQPNPAAIVSLIPSSGAKTSGRRVIPAGHKFYVTVVLVMPESDHNRQIGMFQGQLRGNRITLTICPPCGEGVRGELSNHELKEKEVHGDEYWQLIVDTSICTLTCNVPPDVLVGGGMLERVDHIAGEHAYLYDPMVVATSTCIVVLSQRDEARLELARVMAELVSGSDKVLAKSSQPCMLPFRSAPVQLAKVFLMGLPLLMGILGETQTLVIHLLDYQEKNIPTESVKIILQPKAWTSGLPELYSADVDIRSQLPWMKEFTRNWKWTFFVWSTLAFYFLLVGLISCCCKQVLLLRSTTIGKTDNKQPNKDGQELHNEMTDSRMPKPGRRQSRGKLKHVSFAHESPTISLQHSSMTSTARHGEQGEKSEIVEESLTDEKNSTFSSTSLCTEVTAEHGC</sequence>
<dbReference type="Proteomes" id="UP000824469">
    <property type="component" value="Unassembled WGS sequence"/>
</dbReference>
<dbReference type="InterPro" id="IPR009617">
    <property type="entry name" value="Seipin"/>
</dbReference>
<dbReference type="OMA" id="YFDYTQP"/>
<dbReference type="GO" id="GO:0140042">
    <property type="term" value="P:lipid droplet formation"/>
    <property type="evidence" value="ECO:0007669"/>
    <property type="project" value="UniProtKB-ARBA"/>
</dbReference>
<keyword evidence="2 8" id="KW-0812">Transmembrane</keyword>
<feature type="region of interest" description="Disordered" evidence="7">
    <location>
        <begin position="494"/>
        <end position="528"/>
    </location>
</feature>
<dbReference type="Pfam" id="PF06775">
    <property type="entry name" value="Seipin"/>
    <property type="match status" value="2"/>
</dbReference>
<accession>A0AA38FT44</accession>
<feature type="compositionally biased region" description="Basic residues" evidence="7">
    <location>
        <begin position="517"/>
        <end position="528"/>
    </location>
</feature>
<dbReference type="GO" id="GO:0006629">
    <property type="term" value="P:lipid metabolic process"/>
    <property type="evidence" value="ECO:0007669"/>
    <property type="project" value="UniProtKB-KW"/>
</dbReference>
<evidence type="ECO:0000256" key="7">
    <source>
        <dbReference type="SAM" id="MobiDB-lite"/>
    </source>
</evidence>
<organism evidence="9 10">
    <name type="scientific">Taxus chinensis</name>
    <name type="common">Chinese yew</name>
    <name type="synonym">Taxus wallichiana var. chinensis</name>
    <dbReference type="NCBI Taxonomy" id="29808"/>
    <lineage>
        <taxon>Eukaryota</taxon>
        <taxon>Viridiplantae</taxon>
        <taxon>Streptophyta</taxon>
        <taxon>Embryophyta</taxon>
        <taxon>Tracheophyta</taxon>
        <taxon>Spermatophyta</taxon>
        <taxon>Pinopsida</taxon>
        <taxon>Pinidae</taxon>
        <taxon>Conifers II</taxon>
        <taxon>Cupressales</taxon>
        <taxon>Taxaceae</taxon>
        <taxon>Taxus</taxon>
    </lineage>
</organism>
<keyword evidence="3" id="KW-0256">Endoplasmic reticulum</keyword>
<evidence type="ECO:0000256" key="2">
    <source>
        <dbReference type="ARBA" id="ARBA00022692"/>
    </source>
</evidence>
<feature type="compositionally biased region" description="Basic and acidic residues" evidence="7">
    <location>
        <begin position="494"/>
        <end position="515"/>
    </location>
</feature>
<gene>
    <name evidence="9" type="ORF">KI387_025372</name>
</gene>